<dbReference type="PANTHER" id="PTHR43163:SF3">
    <property type="entry name" value="PEPTIDE ABC TRANSPORTER PERMEASE PROTEIN"/>
    <property type="match status" value="1"/>
</dbReference>
<feature type="transmembrane region" description="Helical" evidence="7">
    <location>
        <begin position="88"/>
        <end position="111"/>
    </location>
</feature>
<dbReference type="GO" id="GO:0005886">
    <property type="term" value="C:plasma membrane"/>
    <property type="evidence" value="ECO:0007669"/>
    <property type="project" value="UniProtKB-SubCell"/>
</dbReference>
<keyword evidence="2 7" id="KW-0813">Transport</keyword>
<name>A0A3T1DCT3_9BACL</name>
<feature type="domain" description="ABC transmembrane type-1" evidence="8">
    <location>
        <begin position="84"/>
        <end position="289"/>
    </location>
</feature>
<dbReference type="Pfam" id="PF19300">
    <property type="entry name" value="BPD_transp_1_N"/>
    <property type="match status" value="1"/>
</dbReference>
<sequence>MIPIIFICAVIGFFITNLMPGDPVRVMVGEFASEKQVQEMSERLGLDKPIQMRFVMWLQNVMQGDLGDSLYYQTPVTEAIVSRLEPTLLLATVGLFFGVVMGVSLGIIAAVKHRTVVDQSAMVVSVFGVSIPSFFIAIVLILVFGVKLQWLPVAGYEPIAKTGFGVIKYLLLPGFSLGLIQSGLIARTTRSAMLNVLNQNYIRTAYAKGIPKYKVILVHALKNALSPIVTVIGFSLALLLGGTWIIETIFNIPGTGALAITAISRRDYPIIQGCMLFSTLIYLIVNFLVDISYSFFNPTVKYK</sequence>
<accession>A0A3T1DCT3</accession>
<dbReference type="EMBL" id="AP019400">
    <property type="protein sequence ID" value="BBI35912.1"/>
    <property type="molecule type" value="Genomic_DNA"/>
</dbReference>
<comment type="similarity">
    <text evidence="7">Belongs to the binding-protein-dependent transport system permease family.</text>
</comment>
<keyword evidence="10" id="KW-1185">Reference proteome</keyword>
<evidence type="ECO:0000256" key="6">
    <source>
        <dbReference type="ARBA" id="ARBA00023136"/>
    </source>
</evidence>
<gene>
    <name evidence="9" type="ORF">KCTCHS21_53110</name>
</gene>
<dbReference type="Gene3D" id="1.10.3720.10">
    <property type="entry name" value="MetI-like"/>
    <property type="match status" value="1"/>
</dbReference>
<feature type="transmembrane region" description="Helical" evidence="7">
    <location>
        <begin position="216"/>
        <end position="238"/>
    </location>
</feature>
<evidence type="ECO:0000256" key="1">
    <source>
        <dbReference type="ARBA" id="ARBA00004651"/>
    </source>
</evidence>
<dbReference type="PROSITE" id="PS50928">
    <property type="entry name" value="ABC_TM1"/>
    <property type="match status" value="1"/>
</dbReference>
<keyword evidence="5 7" id="KW-1133">Transmembrane helix</keyword>
<dbReference type="CDD" id="cd06261">
    <property type="entry name" value="TM_PBP2"/>
    <property type="match status" value="1"/>
</dbReference>
<organism evidence="9 10">
    <name type="scientific">Cohnella abietis</name>
    <dbReference type="NCBI Taxonomy" id="2507935"/>
    <lineage>
        <taxon>Bacteria</taxon>
        <taxon>Bacillati</taxon>
        <taxon>Bacillota</taxon>
        <taxon>Bacilli</taxon>
        <taxon>Bacillales</taxon>
        <taxon>Paenibacillaceae</taxon>
        <taxon>Cohnella</taxon>
    </lineage>
</organism>
<evidence type="ECO:0000313" key="9">
    <source>
        <dbReference type="EMBL" id="BBI35912.1"/>
    </source>
</evidence>
<dbReference type="GO" id="GO:0055085">
    <property type="term" value="P:transmembrane transport"/>
    <property type="evidence" value="ECO:0007669"/>
    <property type="project" value="InterPro"/>
</dbReference>
<protein>
    <submittedName>
        <fullName evidence="9">ABC di/oligopeptide transporter inner membrane subunit</fullName>
    </submittedName>
</protein>
<keyword evidence="4 7" id="KW-0812">Transmembrane</keyword>
<dbReference type="Pfam" id="PF00528">
    <property type="entry name" value="BPD_transp_1"/>
    <property type="match status" value="1"/>
</dbReference>
<dbReference type="AlphaFoldDB" id="A0A3T1DCT3"/>
<feature type="transmembrane region" description="Helical" evidence="7">
    <location>
        <begin position="166"/>
        <end position="186"/>
    </location>
</feature>
<comment type="subcellular location">
    <subcellularLocation>
        <location evidence="1 7">Cell membrane</location>
        <topology evidence="1 7">Multi-pass membrane protein</topology>
    </subcellularLocation>
</comment>
<dbReference type="PANTHER" id="PTHR43163">
    <property type="entry name" value="DIPEPTIDE TRANSPORT SYSTEM PERMEASE PROTEIN DPPB-RELATED"/>
    <property type="match status" value="1"/>
</dbReference>
<dbReference type="Proteomes" id="UP000289856">
    <property type="component" value="Chromosome"/>
</dbReference>
<dbReference type="InterPro" id="IPR000515">
    <property type="entry name" value="MetI-like"/>
</dbReference>
<evidence type="ECO:0000259" key="8">
    <source>
        <dbReference type="PROSITE" id="PS50928"/>
    </source>
</evidence>
<proteinExistence type="inferred from homology"/>
<keyword evidence="3" id="KW-1003">Cell membrane</keyword>
<evidence type="ECO:0000256" key="2">
    <source>
        <dbReference type="ARBA" id="ARBA00022448"/>
    </source>
</evidence>
<evidence type="ECO:0000256" key="5">
    <source>
        <dbReference type="ARBA" id="ARBA00022989"/>
    </source>
</evidence>
<dbReference type="SUPFAM" id="SSF161098">
    <property type="entry name" value="MetI-like"/>
    <property type="match status" value="1"/>
</dbReference>
<keyword evidence="6 7" id="KW-0472">Membrane</keyword>
<feature type="transmembrane region" description="Helical" evidence="7">
    <location>
        <begin position="123"/>
        <end position="146"/>
    </location>
</feature>
<evidence type="ECO:0000256" key="3">
    <source>
        <dbReference type="ARBA" id="ARBA00022475"/>
    </source>
</evidence>
<dbReference type="InterPro" id="IPR045621">
    <property type="entry name" value="BPD_transp_1_N"/>
</dbReference>
<evidence type="ECO:0000313" key="10">
    <source>
        <dbReference type="Proteomes" id="UP000289856"/>
    </source>
</evidence>
<dbReference type="KEGG" id="cohn:KCTCHS21_53110"/>
<evidence type="ECO:0000256" key="7">
    <source>
        <dbReference type="RuleBase" id="RU363032"/>
    </source>
</evidence>
<feature type="transmembrane region" description="Helical" evidence="7">
    <location>
        <begin position="275"/>
        <end position="296"/>
    </location>
</feature>
<reference evidence="9 10" key="1">
    <citation type="submission" date="2019-01" db="EMBL/GenBank/DDBJ databases">
        <title>Complete genome sequence of Cohnella hallensis HS21 isolated from Korean fir (Abies koreana) rhizospheric soil.</title>
        <authorList>
            <person name="Jiang L."/>
            <person name="Kang S.W."/>
            <person name="Kim S."/>
            <person name="Jung J."/>
            <person name="Kim C.Y."/>
            <person name="Kim D.H."/>
            <person name="Kim S.W."/>
            <person name="Lee J."/>
        </authorList>
    </citation>
    <scope>NUCLEOTIDE SEQUENCE [LARGE SCALE GENOMIC DNA]</scope>
    <source>
        <strain evidence="9 10">HS21</strain>
    </source>
</reference>
<evidence type="ECO:0000256" key="4">
    <source>
        <dbReference type="ARBA" id="ARBA00022692"/>
    </source>
</evidence>
<dbReference type="InterPro" id="IPR035906">
    <property type="entry name" value="MetI-like_sf"/>
</dbReference>